<evidence type="ECO:0000256" key="1">
    <source>
        <dbReference type="ARBA" id="ARBA00004141"/>
    </source>
</evidence>
<gene>
    <name evidence="8" type="ORF">EHQ58_17060</name>
</gene>
<evidence type="ECO:0000256" key="6">
    <source>
        <dbReference type="RuleBase" id="RU362091"/>
    </source>
</evidence>
<evidence type="ECO:0000313" key="9">
    <source>
        <dbReference type="Proteomes" id="UP000297693"/>
    </source>
</evidence>
<feature type="transmembrane region" description="Helical" evidence="7">
    <location>
        <begin position="506"/>
        <end position="529"/>
    </location>
</feature>
<protein>
    <submittedName>
        <fullName evidence="8">Na+/galactose cotransporter</fullName>
    </submittedName>
</protein>
<evidence type="ECO:0000256" key="4">
    <source>
        <dbReference type="ARBA" id="ARBA00022989"/>
    </source>
</evidence>
<evidence type="ECO:0000256" key="2">
    <source>
        <dbReference type="ARBA" id="ARBA00006434"/>
    </source>
</evidence>
<keyword evidence="3 7" id="KW-0812">Transmembrane</keyword>
<sequence length="530" mass="59937">MKTTLHPIDFLIIFVFVIFMIIIGYLLKRRMKGSVDFLLAGRKIPGWITGIAFISANISALELLGMSASGAEYGFLTFHFYYLGAIPGMIFLGIFMMPFYYSTRIRSVPEYLRYRFNRPAHLLNSVITLISLALGSGIYLYSLSLIFDIMFGWNPHLSILVSAMIVLLYTYFGGLSSSIYTEVMQFFLTVFGLFPLVYIGVVKSGGWESLMSQIPESHKHMWKYLPNGNNPLGWDILSVTVGLGFVLSFSYWTCGFAEVQRAMAAKDLQAARRTPLIGAVFKLFLPFLTVIPGLIAISQFKQELNGDYNKSFLILLREYYPSGMLGLGTTALLAAFMAGMSSSVTALNTIFTYDIFQTYIKKNESDAYYLKIGKRSTMVAVVFAIFASYIAMQFSNIMNYIQLLFSFFSSPLISIFLLGMFWKRASSWSAFWGMVTGTSAGIMHYILTTFGFLYYKSDMVSNFYGAIFSGLACFLSMVIVSFIEKPDHHRDLQGLMYSARDREHDFWNPIILAWGAGLIALLGCFNWFFR</sequence>
<dbReference type="AlphaFoldDB" id="A0A4R9JXW6"/>
<keyword evidence="4 7" id="KW-1133">Transmembrane helix</keyword>
<evidence type="ECO:0000256" key="5">
    <source>
        <dbReference type="ARBA" id="ARBA00023136"/>
    </source>
</evidence>
<dbReference type="InterPro" id="IPR001734">
    <property type="entry name" value="Na/solute_symporter"/>
</dbReference>
<dbReference type="Proteomes" id="UP000297693">
    <property type="component" value="Unassembled WGS sequence"/>
</dbReference>
<feature type="transmembrane region" description="Helical" evidence="7">
    <location>
        <begin position="331"/>
        <end position="356"/>
    </location>
</feature>
<proteinExistence type="inferred from homology"/>
<dbReference type="CDD" id="cd11478">
    <property type="entry name" value="SLC5sbd_u2"/>
    <property type="match status" value="1"/>
</dbReference>
<feature type="transmembrane region" description="Helical" evidence="7">
    <location>
        <begin position="275"/>
        <end position="297"/>
    </location>
</feature>
<dbReference type="OrthoDB" id="9789704at2"/>
<feature type="transmembrane region" description="Helical" evidence="7">
    <location>
        <begin position="47"/>
        <end position="68"/>
    </location>
</feature>
<dbReference type="PROSITE" id="PS50283">
    <property type="entry name" value="NA_SOLUT_SYMP_3"/>
    <property type="match status" value="1"/>
</dbReference>
<dbReference type="Pfam" id="PF00474">
    <property type="entry name" value="SSF"/>
    <property type="match status" value="1"/>
</dbReference>
<feature type="transmembrane region" description="Helical" evidence="7">
    <location>
        <begin position="122"/>
        <end position="141"/>
    </location>
</feature>
<evidence type="ECO:0000313" key="8">
    <source>
        <dbReference type="EMBL" id="TGL56337.1"/>
    </source>
</evidence>
<dbReference type="GO" id="GO:0005412">
    <property type="term" value="F:D-glucose:sodium symporter activity"/>
    <property type="evidence" value="ECO:0007669"/>
    <property type="project" value="TreeGrafter"/>
</dbReference>
<keyword evidence="5 7" id="KW-0472">Membrane</keyword>
<feature type="transmembrane region" description="Helical" evidence="7">
    <location>
        <begin position="153"/>
        <end position="171"/>
    </location>
</feature>
<dbReference type="InterPro" id="IPR038377">
    <property type="entry name" value="Na/Glc_symporter_sf"/>
</dbReference>
<reference evidence="8" key="1">
    <citation type="journal article" date="2019" name="PLoS Negl. Trop. Dis.">
        <title>Revisiting the worldwide diversity of Leptospira species in the environment.</title>
        <authorList>
            <person name="Vincent A.T."/>
            <person name="Schiettekatte O."/>
            <person name="Bourhy P."/>
            <person name="Veyrier F.J."/>
            <person name="Picardeau M."/>
        </authorList>
    </citation>
    <scope>NUCLEOTIDE SEQUENCE [LARGE SCALE GENOMIC DNA]</scope>
    <source>
        <strain evidence="8">201702476</strain>
    </source>
</reference>
<feature type="transmembrane region" description="Helical" evidence="7">
    <location>
        <begin position="6"/>
        <end position="27"/>
    </location>
</feature>
<dbReference type="RefSeq" id="WP_135625168.1">
    <property type="nucleotide sequence ID" value="NZ_RQGD01000046.1"/>
</dbReference>
<dbReference type="PANTHER" id="PTHR11819:SF195">
    <property type="entry name" value="SODIUM_GLUCOSE COTRANSPORTER 4"/>
    <property type="match status" value="1"/>
</dbReference>
<organism evidence="8 9">
    <name type="scientific">Leptospira ognonensis</name>
    <dbReference type="NCBI Taxonomy" id="2484945"/>
    <lineage>
        <taxon>Bacteria</taxon>
        <taxon>Pseudomonadati</taxon>
        <taxon>Spirochaetota</taxon>
        <taxon>Spirochaetia</taxon>
        <taxon>Leptospirales</taxon>
        <taxon>Leptospiraceae</taxon>
        <taxon>Leptospira</taxon>
    </lineage>
</organism>
<dbReference type="PANTHER" id="PTHR11819">
    <property type="entry name" value="SOLUTE CARRIER FAMILY 5"/>
    <property type="match status" value="1"/>
</dbReference>
<dbReference type="EMBL" id="RQGD01000046">
    <property type="protein sequence ID" value="TGL56337.1"/>
    <property type="molecule type" value="Genomic_DNA"/>
</dbReference>
<feature type="transmembrane region" description="Helical" evidence="7">
    <location>
        <begin position="80"/>
        <end position="101"/>
    </location>
</feature>
<feature type="transmembrane region" description="Helical" evidence="7">
    <location>
        <begin position="232"/>
        <end position="254"/>
    </location>
</feature>
<dbReference type="Gene3D" id="1.20.1730.10">
    <property type="entry name" value="Sodium/glucose cotransporter"/>
    <property type="match status" value="1"/>
</dbReference>
<feature type="transmembrane region" description="Helical" evidence="7">
    <location>
        <begin position="461"/>
        <end position="483"/>
    </location>
</feature>
<feature type="transmembrane region" description="Helical" evidence="7">
    <location>
        <begin position="183"/>
        <end position="201"/>
    </location>
</feature>
<evidence type="ECO:0000256" key="3">
    <source>
        <dbReference type="ARBA" id="ARBA00022692"/>
    </source>
</evidence>
<name>A0A4R9JXW6_9LEPT</name>
<accession>A0A4R9JXW6</accession>
<comment type="similarity">
    <text evidence="2 6">Belongs to the sodium:solute symporter (SSF) (TC 2.A.21) family.</text>
</comment>
<dbReference type="GO" id="GO:0005886">
    <property type="term" value="C:plasma membrane"/>
    <property type="evidence" value="ECO:0007669"/>
    <property type="project" value="TreeGrafter"/>
</dbReference>
<feature type="transmembrane region" description="Helical" evidence="7">
    <location>
        <begin position="429"/>
        <end position="455"/>
    </location>
</feature>
<comment type="caution">
    <text evidence="8">The sequence shown here is derived from an EMBL/GenBank/DDBJ whole genome shotgun (WGS) entry which is preliminary data.</text>
</comment>
<dbReference type="NCBIfam" id="TIGR00813">
    <property type="entry name" value="sss"/>
    <property type="match status" value="1"/>
</dbReference>
<feature type="transmembrane region" description="Helical" evidence="7">
    <location>
        <begin position="400"/>
        <end position="422"/>
    </location>
</feature>
<evidence type="ECO:0000256" key="7">
    <source>
        <dbReference type="SAM" id="Phobius"/>
    </source>
</evidence>
<comment type="subcellular location">
    <subcellularLocation>
        <location evidence="1">Membrane</location>
        <topology evidence="1">Multi-pass membrane protein</topology>
    </subcellularLocation>
</comment>
<keyword evidence="9" id="KW-1185">Reference proteome</keyword>